<keyword evidence="3" id="KW-1185">Reference proteome</keyword>
<evidence type="ECO:0000256" key="1">
    <source>
        <dbReference type="SAM" id="MobiDB-lite"/>
    </source>
</evidence>
<dbReference type="EMBL" id="FNDN01000004">
    <property type="protein sequence ID" value="SDH91567.1"/>
    <property type="molecule type" value="Genomic_DNA"/>
</dbReference>
<evidence type="ECO:0000313" key="2">
    <source>
        <dbReference type="EMBL" id="SDH91567.1"/>
    </source>
</evidence>
<protein>
    <recommendedName>
        <fullName evidence="4">PPE family protein</fullName>
    </recommendedName>
</protein>
<gene>
    <name evidence="2" type="ORF">SAMN05444695_10432</name>
</gene>
<dbReference type="AlphaFoldDB" id="A0A1G8GB06"/>
<feature type="compositionally biased region" description="Gly residues" evidence="1">
    <location>
        <begin position="323"/>
        <end position="336"/>
    </location>
</feature>
<feature type="compositionally biased region" description="Low complexity" evidence="1">
    <location>
        <begin position="269"/>
        <end position="282"/>
    </location>
</feature>
<feature type="region of interest" description="Disordered" evidence="1">
    <location>
        <begin position="186"/>
        <end position="298"/>
    </location>
</feature>
<evidence type="ECO:0008006" key="4">
    <source>
        <dbReference type="Google" id="ProtNLM"/>
    </source>
</evidence>
<dbReference type="Proteomes" id="UP000183263">
    <property type="component" value="Unassembled WGS sequence"/>
</dbReference>
<organism evidence="2 3">
    <name type="scientific">Rhodococcus triatomae</name>
    <dbReference type="NCBI Taxonomy" id="300028"/>
    <lineage>
        <taxon>Bacteria</taxon>
        <taxon>Bacillati</taxon>
        <taxon>Actinomycetota</taxon>
        <taxon>Actinomycetes</taxon>
        <taxon>Mycobacteriales</taxon>
        <taxon>Nocardiaceae</taxon>
        <taxon>Rhodococcus</taxon>
    </lineage>
</organism>
<evidence type="ECO:0000313" key="3">
    <source>
        <dbReference type="Proteomes" id="UP000183263"/>
    </source>
</evidence>
<reference evidence="2 3" key="1">
    <citation type="submission" date="2016-10" db="EMBL/GenBank/DDBJ databases">
        <authorList>
            <person name="de Groot N.N."/>
        </authorList>
    </citation>
    <scope>NUCLEOTIDE SEQUENCE [LARGE SCALE GENOMIC DNA]</scope>
    <source>
        <strain evidence="2 3">DSM 44892</strain>
    </source>
</reference>
<dbReference type="OrthoDB" id="4486013at2"/>
<proteinExistence type="predicted"/>
<name>A0A1G8GB06_9NOCA</name>
<sequence>MAIQPASVGRARHRQGIETLGAHIGGEPDAPYVTDPDVFSGMSKQEMALGVSGIDAGVVTEVARAYHSLASTFNITWGLVNLRRIAGGARWEGAAADAASIAIGALMTPVSETSASLQTIGLKLQLAADAAGEVKPRVQSLVSGTRRPPALTGGDAVAAKARDEEERAEAARVLDALYKATLVDSGTNVPPILPPTPAASPPGVLVDEAVGGASIPGEGTEEGTPAQEPISVHEATHDRGGPTAGSSPGRVALTGGGSPRDSEDDLAAETRAATADAHPPGTGAAGTPGTGAVAAGSSQPFAPTNAAGAHAGFGAGTSAAGSPSGGYGPAVRGGTGRASFGSDPGPRGDPGPRRDGPRTGPQGGMPIPGAVLPGPGAGTAPVATAATDPRPGRGRAGPGTAMPIGMAAARARGAEDTEHTTPSYLVTVENGHALIGDIAPVAPPVLGA</sequence>
<accession>A0A1G8GB06</accession>
<feature type="region of interest" description="Disordered" evidence="1">
    <location>
        <begin position="139"/>
        <end position="162"/>
    </location>
</feature>
<feature type="region of interest" description="Disordered" evidence="1">
    <location>
        <begin position="317"/>
        <end position="401"/>
    </location>
</feature>
<feature type="compositionally biased region" description="Low complexity" evidence="1">
    <location>
        <begin position="368"/>
        <end position="389"/>
    </location>
</feature>
<dbReference type="RefSeq" id="WP_072737222.1">
    <property type="nucleotide sequence ID" value="NZ_CP048813.1"/>
</dbReference>
<feature type="compositionally biased region" description="Pro residues" evidence="1">
    <location>
        <begin position="191"/>
        <end position="200"/>
    </location>
</feature>